<name>A0A2N6VN90_9MICO</name>
<dbReference type="Proteomes" id="UP000235598">
    <property type="component" value="Unassembled WGS sequence"/>
</dbReference>
<dbReference type="PANTHER" id="PTHR43135">
    <property type="entry name" value="ALPHA-D-RIBOSE 1-METHYLPHOSPHONATE 5-TRIPHOSPHATE DIPHOSPHATASE"/>
    <property type="match status" value="1"/>
</dbReference>
<sequence>MAHKADVLVTNVALFDGEAFKDGTYDVRVEDGRFSAVEPAGTLEKRESETVVDGTGHTMTPGIIDCHIHSLVNNAGSLEGFTEPFSLQFYRGVENLRVTLEAGVTSARDAGGADAGVREALERGLVRGPRLKVAVTIMSQTAGHGDGMLPSGACTPMLMAHPGRPSGVADGVAGVQLKTRELIRAGADHIKICSTGGVLSAADDPRHSQFTVDEISTIVAEATAQGRRVMSHAQGTAGIKNAVLAGVASIEHGIYLDDETIDLMLERDCVLVPTLQAPLAVIRAAEAGVPIPEAMVEKSRRVAERHRESVAKAHQAGVRIAMGTDAGVGIHGQNLEELELMAGVGMNTAEVLRASTVNAADLMGDDSVGRVRVGNHGDFVLFEGSLEERGVEQLRTVEKRVFQGGVAV</sequence>
<evidence type="ECO:0000259" key="1">
    <source>
        <dbReference type="Pfam" id="PF01979"/>
    </source>
</evidence>
<dbReference type="GO" id="GO:0016810">
    <property type="term" value="F:hydrolase activity, acting on carbon-nitrogen (but not peptide) bonds"/>
    <property type="evidence" value="ECO:0007669"/>
    <property type="project" value="InterPro"/>
</dbReference>
<dbReference type="OrthoDB" id="3189065at2"/>
<evidence type="ECO:0000313" key="3">
    <source>
        <dbReference type="Proteomes" id="UP000235598"/>
    </source>
</evidence>
<reference evidence="2 3" key="1">
    <citation type="submission" date="2017-09" db="EMBL/GenBank/DDBJ databases">
        <title>Bacterial strain isolated from the female urinary microbiota.</title>
        <authorList>
            <person name="Thomas-White K."/>
            <person name="Kumar N."/>
            <person name="Forster S."/>
            <person name="Putonti C."/>
            <person name="Lawley T."/>
            <person name="Wolfe A.J."/>
        </authorList>
    </citation>
    <scope>NUCLEOTIDE SEQUENCE [LARGE SCALE GENOMIC DNA]</scope>
    <source>
        <strain evidence="2 3">UMB1301</strain>
    </source>
</reference>
<dbReference type="InterPro" id="IPR032466">
    <property type="entry name" value="Metal_Hydrolase"/>
</dbReference>
<feature type="domain" description="Amidohydrolase-related" evidence="1">
    <location>
        <begin position="58"/>
        <end position="384"/>
    </location>
</feature>
<dbReference type="SUPFAM" id="SSF51338">
    <property type="entry name" value="Composite domain of metallo-dependent hydrolases"/>
    <property type="match status" value="1"/>
</dbReference>
<dbReference type="AlphaFoldDB" id="A0A2N6VN90"/>
<evidence type="ECO:0000313" key="2">
    <source>
        <dbReference type="EMBL" id="PMD05493.1"/>
    </source>
</evidence>
<dbReference type="InterPro" id="IPR051781">
    <property type="entry name" value="Metallo-dep_Hydrolase"/>
</dbReference>
<dbReference type="InterPro" id="IPR011059">
    <property type="entry name" value="Metal-dep_hydrolase_composite"/>
</dbReference>
<dbReference type="SUPFAM" id="SSF51556">
    <property type="entry name" value="Metallo-dependent hydrolases"/>
    <property type="match status" value="1"/>
</dbReference>
<dbReference type="CDD" id="cd01299">
    <property type="entry name" value="Met_dep_hydrolase_A"/>
    <property type="match status" value="1"/>
</dbReference>
<dbReference type="EMBL" id="PNHK01000002">
    <property type="protein sequence ID" value="PMD05493.1"/>
    <property type="molecule type" value="Genomic_DNA"/>
</dbReference>
<accession>A0A2N6VN90</accession>
<gene>
    <name evidence="2" type="ORF">CJ199_05615</name>
</gene>
<protein>
    <submittedName>
        <fullName evidence="2">Amidohydrolase family protein</fullName>
    </submittedName>
</protein>
<dbReference type="InterPro" id="IPR057744">
    <property type="entry name" value="OTAase-like"/>
</dbReference>
<dbReference type="Gene3D" id="3.20.20.140">
    <property type="entry name" value="Metal-dependent hydrolases"/>
    <property type="match status" value="1"/>
</dbReference>
<proteinExistence type="predicted"/>
<keyword evidence="2" id="KW-0378">Hydrolase</keyword>
<dbReference type="PANTHER" id="PTHR43135:SF3">
    <property type="entry name" value="ALPHA-D-RIBOSE 1-METHYLPHOSPHONATE 5-TRIPHOSPHATE DIPHOSPHATASE"/>
    <property type="match status" value="1"/>
</dbReference>
<dbReference type="InterPro" id="IPR006680">
    <property type="entry name" value="Amidohydro-rel"/>
</dbReference>
<dbReference type="Gene3D" id="2.30.40.10">
    <property type="entry name" value="Urease, subunit C, domain 1"/>
    <property type="match status" value="1"/>
</dbReference>
<comment type="caution">
    <text evidence="2">The sequence shown here is derived from an EMBL/GenBank/DDBJ whole genome shotgun (WGS) entry which is preliminary data.</text>
</comment>
<organism evidence="2 3">
    <name type="scientific">Brevibacterium paucivorans</name>
    <dbReference type="NCBI Taxonomy" id="170994"/>
    <lineage>
        <taxon>Bacteria</taxon>
        <taxon>Bacillati</taxon>
        <taxon>Actinomycetota</taxon>
        <taxon>Actinomycetes</taxon>
        <taxon>Micrococcales</taxon>
        <taxon>Brevibacteriaceae</taxon>
        <taxon>Brevibacterium</taxon>
    </lineage>
</organism>
<dbReference type="RefSeq" id="WP_102238527.1">
    <property type="nucleotide sequence ID" value="NZ_BAAAIM010000004.1"/>
</dbReference>
<dbReference type="Pfam" id="PF01979">
    <property type="entry name" value="Amidohydro_1"/>
    <property type="match status" value="1"/>
</dbReference>